<keyword evidence="2" id="KW-1185">Reference proteome</keyword>
<gene>
    <name evidence="1" type="ORF">E5331_01560</name>
</gene>
<proteinExistence type="predicted"/>
<sequence>MRTKVFYDLPETACYGCQACAQICPVSAISMVPDEEGFLFPQIDTDKCIECNLCEKTCPTQKSVSNPLFNAVPTNVDAAWEKDFDARLESTSGGAFYIFGKKWIEDGGVVYGADFDDKLQVCHCKAVTIEELQRQRGSKYVQSNLSGILKAVRTDLKAGIKVLFSGTPCQVAGLRAFLKKDYPNLICIDLVCHGVPSPLIFLEHLKYVENMSGKQIVDYKFRGKERSGWRAYIKYIFKDKTVEKRFLGNDFYAYSFYRSRFNRRSCFSCGFSHAKRVGDITLSDFWNAERYSKELRKQRKYGFNMIMCNTEKGRNLYNETISKFGRIELPLQIAVDGDVRLRHAEKAPLDRDSIFQEYHTHGYEWLVNNRGPKNSIASRLTPTWVKNLIYEIKSRI</sequence>
<name>A0AC61RKQ9_9BACT</name>
<reference evidence="1" key="1">
    <citation type="submission" date="2019-04" db="EMBL/GenBank/DDBJ databases">
        <title>Microbes associate with the intestines of laboratory mice.</title>
        <authorList>
            <person name="Navarre W."/>
            <person name="Wong E."/>
            <person name="Huang K."/>
            <person name="Tropini C."/>
            <person name="Ng K."/>
            <person name="Yu B."/>
        </authorList>
    </citation>
    <scope>NUCLEOTIDE SEQUENCE</scope>
    <source>
        <strain evidence="1">NM04_E33</strain>
    </source>
</reference>
<comment type="caution">
    <text evidence="1">The sequence shown here is derived from an EMBL/GenBank/DDBJ whole genome shotgun (WGS) entry which is preliminary data.</text>
</comment>
<dbReference type="EMBL" id="SRYB01000001">
    <property type="protein sequence ID" value="TGY81096.1"/>
    <property type="molecule type" value="Genomic_DNA"/>
</dbReference>
<evidence type="ECO:0000313" key="1">
    <source>
        <dbReference type="EMBL" id="TGY81096.1"/>
    </source>
</evidence>
<accession>A0AC61RKQ9</accession>
<evidence type="ECO:0000313" key="2">
    <source>
        <dbReference type="Proteomes" id="UP000306319"/>
    </source>
</evidence>
<organism evidence="1 2">
    <name type="scientific">Lepagella muris</name>
    <dbReference type="NCBI Taxonomy" id="3032870"/>
    <lineage>
        <taxon>Bacteria</taxon>
        <taxon>Pseudomonadati</taxon>
        <taxon>Bacteroidota</taxon>
        <taxon>Bacteroidia</taxon>
        <taxon>Bacteroidales</taxon>
        <taxon>Muribaculaceae</taxon>
        <taxon>Lepagella</taxon>
    </lineage>
</organism>
<dbReference type="Proteomes" id="UP000306319">
    <property type="component" value="Unassembled WGS sequence"/>
</dbReference>
<protein>
    <submittedName>
        <fullName evidence="1">4Fe-4S dicluster domain-containing protein</fullName>
    </submittedName>
</protein>